<feature type="coiled-coil region" evidence="1">
    <location>
        <begin position="13"/>
        <end position="57"/>
    </location>
</feature>
<keyword evidence="1" id="KW-0175">Coiled coil</keyword>
<protein>
    <submittedName>
        <fullName evidence="2">Uncharacterized protein</fullName>
    </submittedName>
</protein>
<reference evidence="3" key="1">
    <citation type="submission" date="2016-10" db="EMBL/GenBank/DDBJ databases">
        <authorList>
            <person name="Varghese N."/>
            <person name="Submissions S."/>
        </authorList>
    </citation>
    <scope>NUCLEOTIDE SEQUENCE [LARGE SCALE GENOMIC DNA]</scope>
    <source>
        <strain evidence="3">DSM 44945</strain>
    </source>
</reference>
<gene>
    <name evidence="2" type="ORF">SAMN04488025_103167</name>
</gene>
<sequence>MEQSISPARMRLVKEAIQAREQYLKKLERIRDEWKRIIQEEDQNSGQRTEVSALERKYLFQYGDLGSM</sequence>
<dbReference type="Proteomes" id="UP000198661">
    <property type="component" value="Unassembled WGS sequence"/>
</dbReference>
<accession>A0A1I2L4V4</accession>
<evidence type="ECO:0000313" key="3">
    <source>
        <dbReference type="Proteomes" id="UP000198661"/>
    </source>
</evidence>
<evidence type="ECO:0000313" key="2">
    <source>
        <dbReference type="EMBL" id="SFF72136.1"/>
    </source>
</evidence>
<name>A0A1I2L4V4_9BACL</name>
<dbReference type="RefSeq" id="WP_092035799.1">
    <property type="nucleotide sequence ID" value="NZ_FOOK01000003.1"/>
</dbReference>
<keyword evidence="3" id="KW-1185">Reference proteome</keyword>
<proteinExistence type="predicted"/>
<dbReference type="AlphaFoldDB" id="A0A1I2L4V4"/>
<dbReference type="EMBL" id="FOOK01000003">
    <property type="protein sequence ID" value="SFF72136.1"/>
    <property type="molecule type" value="Genomic_DNA"/>
</dbReference>
<organism evidence="2 3">
    <name type="scientific">Planifilum fulgidum</name>
    <dbReference type="NCBI Taxonomy" id="201973"/>
    <lineage>
        <taxon>Bacteria</taxon>
        <taxon>Bacillati</taxon>
        <taxon>Bacillota</taxon>
        <taxon>Bacilli</taxon>
        <taxon>Bacillales</taxon>
        <taxon>Thermoactinomycetaceae</taxon>
        <taxon>Planifilum</taxon>
    </lineage>
</organism>
<evidence type="ECO:0000256" key="1">
    <source>
        <dbReference type="SAM" id="Coils"/>
    </source>
</evidence>